<sequence length="410" mass="47123">MAEWSQLPVELLDLISKRLSSEIDLLRFRSVCSAWRSSVPPPSSPSGFPILPNDGFSSTTWGFNLSRRIIYYIGLPQSHYQTSRITNKNGWIVKLERDKTDRMHLLNPLTMCQFKPFPENFPKMFDFWNLQISELASEYTLQSINYRPLASSIGDASNLYMEKVAFCFKDDGFFILLTIHVSGKLVMYKSGDTKWTTINDFPSPYDDVIFYEGNFYAVDNTGRTVSVIFDSEMIPSVSLVAGPVYGGDKKFFVKSCRDLLLVDKYLSVGPEDDLGYTEGLEFYEEFDCFMSERTVKFKVFRLDRSGEMWVEMNNLDDRILFLGDNCTFSASASDFNFGGKGNCIFFTDQFFPNREEEVEWKNRGIGVFHLETGSIGPMSSYHGYTEMFWPPPVWIYPTTALEDGLRQLHI</sequence>
<evidence type="ECO:0000313" key="2">
    <source>
        <dbReference type="Proteomes" id="UP001060085"/>
    </source>
</evidence>
<evidence type="ECO:0000313" key="1">
    <source>
        <dbReference type="EMBL" id="KAI5647760.1"/>
    </source>
</evidence>
<comment type="caution">
    <text evidence="1">The sequence shown here is derived from an EMBL/GenBank/DDBJ whole genome shotgun (WGS) entry which is preliminary data.</text>
</comment>
<name>A0ACB9ZK22_CATRO</name>
<organism evidence="1 2">
    <name type="scientific">Catharanthus roseus</name>
    <name type="common">Madagascar periwinkle</name>
    <name type="synonym">Vinca rosea</name>
    <dbReference type="NCBI Taxonomy" id="4058"/>
    <lineage>
        <taxon>Eukaryota</taxon>
        <taxon>Viridiplantae</taxon>
        <taxon>Streptophyta</taxon>
        <taxon>Embryophyta</taxon>
        <taxon>Tracheophyta</taxon>
        <taxon>Spermatophyta</taxon>
        <taxon>Magnoliopsida</taxon>
        <taxon>eudicotyledons</taxon>
        <taxon>Gunneridae</taxon>
        <taxon>Pentapetalae</taxon>
        <taxon>asterids</taxon>
        <taxon>lamiids</taxon>
        <taxon>Gentianales</taxon>
        <taxon>Apocynaceae</taxon>
        <taxon>Rauvolfioideae</taxon>
        <taxon>Vinceae</taxon>
        <taxon>Catharanthinae</taxon>
        <taxon>Catharanthus</taxon>
    </lineage>
</organism>
<keyword evidence="2" id="KW-1185">Reference proteome</keyword>
<protein>
    <submittedName>
        <fullName evidence="1">Uncharacterized protein</fullName>
    </submittedName>
</protein>
<reference evidence="2" key="1">
    <citation type="journal article" date="2023" name="Nat. Plants">
        <title>Single-cell RNA sequencing provides a high-resolution roadmap for understanding the multicellular compartmentation of specialized metabolism.</title>
        <authorList>
            <person name="Sun S."/>
            <person name="Shen X."/>
            <person name="Li Y."/>
            <person name="Li Y."/>
            <person name="Wang S."/>
            <person name="Li R."/>
            <person name="Zhang H."/>
            <person name="Shen G."/>
            <person name="Guo B."/>
            <person name="Wei J."/>
            <person name="Xu J."/>
            <person name="St-Pierre B."/>
            <person name="Chen S."/>
            <person name="Sun C."/>
        </authorList>
    </citation>
    <scope>NUCLEOTIDE SEQUENCE [LARGE SCALE GENOMIC DNA]</scope>
</reference>
<dbReference type="EMBL" id="CM044708">
    <property type="protein sequence ID" value="KAI5647760.1"/>
    <property type="molecule type" value="Genomic_DNA"/>
</dbReference>
<dbReference type="Proteomes" id="UP001060085">
    <property type="component" value="Linkage Group LG08"/>
</dbReference>
<proteinExistence type="predicted"/>
<gene>
    <name evidence="1" type="ORF">M9H77_33765</name>
</gene>
<accession>A0ACB9ZK22</accession>